<gene>
    <name evidence="2" type="ORF">GO621_00215</name>
</gene>
<organism evidence="2 3">
    <name type="scientific">Mucilaginibacter arboris</name>
    <dbReference type="NCBI Taxonomy" id="2682090"/>
    <lineage>
        <taxon>Bacteria</taxon>
        <taxon>Pseudomonadati</taxon>
        <taxon>Bacteroidota</taxon>
        <taxon>Sphingobacteriia</taxon>
        <taxon>Sphingobacteriales</taxon>
        <taxon>Sphingobacteriaceae</taxon>
        <taxon>Mucilaginibacter</taxon>
    </lineage>
</organism>
<evidence type="ECO:0000313" key="2">
    <source>
        <dbReference type="EMBL" id="MVN19955.1"/>
    </source>
</evidence>
<sequence length="181" mass="20524">MRKITLNIATSLDGFIEGPHGEIDWCLNDQDYGLTEFSEDTDALFMGRKSYELILQVGLGFFEDKTLYVFSDTLVPDEHFGIKIIRRANFVSFVQDFREQEGKNIWLFGGAGLVASFMAENLVDEFLISVHPLILGGGKLLFQNVKDKVDLMLIDSHVYSSGLIQLKYIIPPKFDLSMLDM</sequence>
<evidence type="ECO:0000313" key="3">
    <source>
        <dbReference type="Proteomes" id="UP000462014"/>
    </source>
</evidence>
<dbReference type="GO" id="GO:0009231">
    <property type="term" value="P:riboflavin biosynthetic process"/>
    <property type="evidence" value="ECO:0007669"/>
    <property type="project" value="InterPro"/>
</dbReference>
<dbReference type="GO" id="GO:0008703">
    <property type="term" value="F:5-amino-6-(5-phosphoribosylamino)uracil reductase activity"/>
    <property type="evidence" value="ECO:0007669"/>
    <property type="project" value="InterPro"/>
</dbReference>
<dbReference type="InterPro" id="IPR002734">
    <property type="entry name" value="RibDG_C"/>
</dbReference>
<reference evidence="2 3" key="1">
    <citation type="submission" date="2019-12" db="EMBL/GenBank/DDBJ databases">
        <title>Mucilaginibacter sp. HMF7410 genome sequencing and assembly.</title>
        <authorList>
            <person name="Kang H."/>
            <person name="Cha I."/>
            <person name="Kim H."/>
            <person name="Joh K."/>
        </authorList>
    </citation>
    <scope>NUCLEOTIDE SEQUENCE [LARGE SCALE GENOMIC DNA]</scope>
    <source>
        <strain evidence="2 3">HMF7410</strain>
    </source>
</reference>
<dbReference type="InterPro" id="IPR050765">
    <property type="entry name" value="Riboflavin_Biosynth_HTPR"/>
</dbReference>
<dbReference type="AlphaFoldDB" id="A0A7K1SRM0"/>
<dbReference type="InterPro" id="IPR024072">
    <property type="entry name" value="DHFR-like_dom_sf"/>
</dbReference>
<dbReference type="EMBL" id="WPIK01000001">
    <property type="protein sequence ID" value="MVN19955.1"/>
    <property type="molecule type" value="Genomic_DNA"/>
</dbReference>
<comment type="caution">
    <text evidence="2">The sequence shown here is derived from an EMBL/GenBank/DDBJ whole genome shotgun (WGS) entry which is preliminary data.</text>
</comment>
<name>A0A7K1SRM0_9SPHI</name>
<dbReference type="RefSeq" id="WP_157562717.1">
    <property type="nucleotide sequence ID" value="NZ_WPIK01000001.1"/>
</dbReference>
<dbReference type="PANTHER" id="PTHR38011">
    <property type="entry name" value="DIHYDROFOLATE REDUCTASE FAMILY PROTEIN (AFU_ORTHOLOGUE AFUA_8G06820)"/>
    <property type="match status" value="1"/>
</dbReference>
<dbReference type="Proteomes" id="UP000462014">
    <property type="component" value="Unassembled WGS sequence"/>
</dbReference>
<dbReference type="SUPFAM" id="SSF53597">
    <property type="entry name" value="Dihydrofolate reductase-like"/>
    <property type="match status" value="1"/>
</dbReference>
<evidence type="ECO:0000259" key="1">
    <source>
        <dbReference type="Pfam" id="PF01872"/>
    </source>
</evidence>
<proteinExistence type="predicted"/>
<dbReference type="PANTHER" id="PTHR38011:SF11">
    <property type="entry name" value="2,5-DIAMINO-6-RIBOSYLAMINO-4(3H)-PYRIMIDINONE 5'-PHOSPHATE REDUCTASE"/>
    <property type="match status" value="1"/>
</dbReference>
<dbReference type="Gene3D" id="3.40.430.10">
    <property type="entry name" value="Dihydrofolate Reductase, subunit A"/>
    <property type="match status" value="1"/>
</dbReference>
<keyword evidence="3" id="KW-1185">Reference proteome</keyword>
<dbReference type="Pfam" id="PF01872">
    <property type="entry name" value="RibD_C"/>
    <property type="match status" value="1"/>
</dbReference>
<protein>
    <submittedName>
        <fullName evidence="2">Dihydrofolate reductase</fullName>
    </submittedName>
</protein>
<feature type="domain" description="Bacterial bifunctional deaminase-reductase C-terminal" evidence="1">
    <location>
        <begin position="82"/>
        <end position="163"/>
    </location>
</feature>
<accession>A0A7K1SRM0</accession>